<evidence type="ECO:0000256" key="13">
    <source>
        <dbReference type="ARBA" id="ARBA00063897"/>
    </source>
</evidence>
<keyword evidence="9 15" id="KW-1015">Disulfide bond</keyword>
<comment type="caution">
    <text evidence="19">The sequence shown here is derived from an EMBL/GenBank/DDBJ whole genome shotgun (WGS) entry which is preliminary data.</text>
</comment>
<dbReference type="PRINTS" id="PR01409">
    <property type="entry name" value="TCELLCD5"/>
</dbReference>
<dbReference type="SUPFAM" id="SSF56487">
    <property type="entry name" value="SRCR-like"/>
    <property type="match status" value="2"/>
</dbReference>
<comment type="caution">
    <text evidence="15">Lacks conserved residue(s) required for the propagation of feature annotation.</text>
</comment>
<evidence type="ECO:0000313" key="20">
    <source>
        <dbReference type="Proteomes" id="UP000662637"/>
    </source>
</evidence>
<feature type="compositionally biased region" description="Polar residues" evidence="16">
    <location>
        <begin position="422"/>
        <end position="431"/>
    </location>
</feature>
<feature type="disulfide bond" evidence="15">
    <location>
        <begin position="108"/>
        <end position="118"/>
    </location>
</feature>
<evidence type="ECO:0000256" key="9">
    <source>
        <dbReference type="ARBA" id="ARBA00023157"/>
    </source>
</evidence>
<dbReference type="InterPro" id="IPR036772">
    <property type="entry name" value="SRCR-like_dom_sf"/>
</dbReference>
<evidence type="ECO:0000259" key="18">
    <source>
        <dbReference type="PROSITE" id="PS50287"/>
    </source>
</evidence>
<keyword evidence="3" id="KW-0597">Phosphoprotein</keyword>
<evidence type="ECO:0000256" key="12">
    <source>
        <dbReference type="ARBA" id="ARBA00056739"/>
    </source>
</evidence>
<dbReference type="EMBL" id="WJEC01007811">
    <property type="protein sequence ID" value="KAF7467099.1"/>
    <property type="molecule type" value="Genomic_DNA"/>
</dbReference>
<evidence type="ECO:0000256" key="4">
    <source>
        <dbReference type="ARBA" id="ARBA00022692"/>
    </source>
</evidence>
<evidence type="ECO:0000256" key="1">
    <source>
        <dbReference type="ARBA" id="ARBA00004251"/>
    </source>
</evidence>
<dbReference type="InterPro" id="IPR001190">
    <property type="entry name" value="SRCR"/>
</dbReference>
<dbReference type="GO" id="GO:0031295">
    <property type="term" value="P:T cell costimulation"/>
    <property type="evidence" value="ECO:0007669"/>
    <property type="project" value="TreeGrafter"/>
</dbReference>
<dbReference type="SMART" id="SM00202">
    <property type="entry name" value="SR"/>
    <property type="match status" value="1"/>
</dbReference>
<evidence type="ECO:0000256" key="17">
    <source>
        <dbReference type="SAM" id="SignalP"/>
    </source>
</evidence>
<dbReference type="AlphaFoldDB" id="A0A834UQL5"/>
<keyword evidence="4" id="KW-0812">Transmembrane</keyword>
<evidence type="ECO:0000256" key="5">
    <source>
        <dbReference type="ARBA" id="ARBA00022729"/>
    </source>
</evidence>
<evidence type="ECO:0000313" key="19">
    <source>
        <dbReference type="EMBL" id="KAF7467099.1"/>
    </source>
</evidence>
<dbReference type="InterPro" id="IPR003566">
    <property type="entry name" value="Tcell_CD5"/>
</dbReference>
<comment type="subunit">
    <text evidence="13">Interacts with CD72/LYB-2. Interacts with PTPN6/SHP-1. Interacts with CBL. Interacts with CD5L.</text>
</comment>
<evidence type="ECO:0000256" key="14">
    <source>
        <dbReference type="ARBA" id="ARBA00068568"/>
    </source>
</evidence>
<evidence type="ECO:0000256" key="15">
    <source>
        <dbReference type="PROSITE-ProRule" id="PRU00196"/>
    </source>
</evidence>
<evidence type="ECO:0000256" key="6">
    <source>
        <dbReference type="ARBA" id="ARBA00022737"/>
    </source>
</evidence>
<name>A0A834UQL5_MARMO</name>
<evidence type="ECO:0000256" key="11">
    <source>
        <dbReference type="ARBA" id="ARBA00023180"/>
    </source>
</evidence>
<protein>
    <recommendedName>
        <fullName evidence="14">T-cell surface glycoprotein CD5</fullName>
    </recommendedName>
</protein>
<dbReference type="Proteomes" id="UP000662637">
    <property type="component" value="Unassembled WGS sequence"/>
</dbReference>
<sequence>MGSQHLLLATAYLLGTLVTSCLGWFSLEDPDLQVRLTGSNSRCQGQLQVLSHTRDLWHSVCSDSWKGALRHWDVSQQAARFCRKLRCGDSLGLTTYSRFNTPQNQIICHGPRVSFSNCSTDSPYKCHPLSLVCLEPQTTTPPPTSPPTTMTPEPTAPPRLQLVAGPRGLRCAGVVEFYSGSVGGTISYENHHGLQGLGDLLCGALQCGSLKQPPEAKAVEPQDPGERWARRLLPIRWQIQNSSCVSLHQCFRKTPAQEGGQALSLVCSDFQPKVQSRLVGGGSVCKGTVEVRQATQWAALCDSHVSRGPARWAELCQEQKCNGLVSYHTLDASETSSGFSCPQEKLSQCHELQEKKTFCKRVFVTCELATAHGGGKAGLDFPSGTWLMSMSLKDSAPEPCKRMANGEGTGGRGASRNKRQLDQNSGSYKHE</sequence>
<keyword evidence="8" id="KW-0472">Membrane</keyword>
<dbReference type="PRINTS" id="PR00258">
    <property type="entry name" value="SPERACTRCPTR"/>
</dbReference>
<evidence type="ECO:0000256" key="3">
    <source>
        <dbReference type="ARBA" id="ARBA00022553"/>
    </source>
</evidence>
<evidence type="ECO:0000256" key="16">
    <source>
        <dbReference type="SAM" id="MobiDB-lite"/>
    </source>
</evidence>
<dbReference type="FunFam" id="3.10.250.10:FF:000030">
    <property type="entry name" value="T-cell surface glycoprotein CD5"/>
    <property type="match status" value="1"/>
</dbReference>
<feature type="chain" id="PRO_5032271407" description="T-cell surface glycoprotein CD5" evidence="17">
    <location>
        <begin position="24"/>
        <end position="431"/>
    </location>
</feature>
<keyword evidence="2" id="KW-1003">Cell membrane</keyword>
<evidence type="ECO:0000256" key="10">
    <source>
        <dbReference type="ARBA" id="ARBA00023170"/>
    </source>
</evidence>
<dbReference type="PANTHER" id="PTHR47309">
    <property type="entry name" value="T-CELL SURFACE GLYCOPROTEIN CD5"/>
    <property type="match status" value="1"/>
</dbReference>
<reference evidence="19" key="1">
    <citation type="submission" date="2020-08" db="EMBL/GenBank/DDBJ databases">
        <authorList>
            <person name="Shumante A."/>
            <person name="Zimin A.V."/>
            <person name="Puiu D."/>
            <person name="Salzberg S.L."/>
        </authorList>
    </citation>
    <scope>NUCLEOTIDE SEQUENCE</scope>
    <source>
        <strain evidence="19">WC2-LM</strain>
        <tissue evidence="19">Liver</tissue>
    </source>
</reference>
<feature type="domain" description="SRCR" evidence="18">
    <location>
        <begin position="276"/>
        <end position="367"/>
    </location>
</feature>
<feature type="signal peptide" evidence="17">
    <location>
        <begin position="1"/>
        <end position="23"/>
    </location>
</feature>
<organism evidence="19 20">
    <name type="scientific">Marmota monax</name>
    <name type="common">Woodchuck</name>
    <dbReference type="NCBI Taxonomy" id="9995"/>
    <lineage>
        <taxon>Eukaryota</taxon>
        <taxon>Metazoa</taxon>
        <taxon>Chordata</taxon>
        <taxon>Craniata</taxon>
        <taxon>Vertebrata</taxon>
        <taxon>Euteleostomi</taxon>
        <taxon>Mammalia</taxon>
        <taxon>Eutheria</taxon>
        <taxon>Euarchontoglires</taxon>
        <taxon>Glires</taxon>
        <taxon>Rodentia</taxon>
        <taxon>Sciuromorpha</taxon>
        <taxon>Sciuridae</taxon>
        <taxon>Xerinae</taxon>
        <taxon>Marmotini</taxon>
        <taxon>Marmota</taxon>
    </lineage>
</organism>
<comment type="subcellular location">
    <subcellularLocation>
        <location evidence="1">Cell membrane</location>
        <topology evidence="1">Single-pass type I membrane protein</topology>
    </subcellularLocation>
</comment>
<dbReference type="GO" id="GO:0005886">
    <property type="term" value="C:plasma membrane"/>
    <property type="evidence" value="ECO:0007669"/>
    <property type="project" value="UniProtKB-SubCell"/>
</dbReference>
<keyword evidence="10" id="KW-0675">Receptor</keyword>
<keyword evidence="5 17" id="KW-0732">Signal</keyword>
<dbReference type="PROSITE" id="PS50287">
    <property type="entry name" value="SRCR_2"/>
    <property type="match status" value="3"/>
</dbReference>
<dbReference type="FunFam" id="3.10.250.10:FF:000028">
    <property type="entry name" value="T-cell surface glycoprotein CD5"/>
    <property type="match status" value="1"/>
</dbReference>
<evidence type="ECO:0000256" key="2">
    <source>
        <dbReference type="ARBA" id="ARBA00022475"/>
    </source>
</evidence>
<evidence type="ECO:0000256" key="7">
    <source>
        <dbReference type="ARBA" id="ARBA00022989"/>
    </source>
</evidence>
<keyword evidence="11" id="KW-0325">Glycoprotein</keyword>
<dbReference type="PANTHER" id="PTHR47309:SF1">
    <property type="entry name" value="T-CELL SURFACE GLYCOPROTEIN CD5"/>
    <property type="match status" value="1"/>
</dbReference>
<feature type="region of interest" description="Disordered" evidence="16">
    <location>
        <begin position="396"/>
        <end position="431"/>
    </location>
</feature>
<comment type="function">
    <text evidence="12">Lymphoid-specific receptor expressed by all T-cells and in a subset of B-cells known as B1a cells. Plays a role in the regulation of TCR and BCR signaling, thymocyte selection, T-cell effector differentiation and immune tolerance. Acts by interacting with several ligands expressed on B-cells such as CD5L or CD72 and thereby plays an important role in contact-mediated, T-dependent B-cell activation and in the maintenance of regulatory T and B-cell homeostasis. Functions as a negative regulator of TCR signaling during thymocyte development by associating with several signaling proteins including LCK, CD3Z chain, PI3K or CBL. Mechanistically, co-engagement of CD3 with CD5 enhances phosphorylated CBL recruitment leading to increased VAV1 phosphorylation and degradation. Modulates B-cell biology through ERK1/2 activation in a Ca(2+)-dependent pathway via the non-selective Ca(2+) channel TRPC1, leading to IL-10 production.</text>
</comment>
<evidence type="ECO:0000256" key="8">
    <source>
        <dbReference type="ARBA" id="ARBA00023136"/>
    </source>
</evidence>
<proteinExistence type="predicted"/>
<feature type="domain" description="SRCR" evidence="18">
    <location>
        <begin position="34"/>
        <end position="134"/>
    </location>
</feature>
<keyword evidence="6" id="KW-0677">Repeat</keyword>
<keyword evidence="7" id="KW-1133">Transmembrane helix</keyword>
<dbReference type="Gene3D" id="3.10.250.10">
    <property type="entry name" value="SRCR-like domain"/>
    <property type="match status" value="2"/>
</dbReference>
<feature type="domain" description="SRCR" evidence="18">
    <location>
        <begin position="160"/>
        <end position="268"/>
    </location>
</feature>
<gene>
    <name evidence="19" type="ORF">GHT09_001588</name>
</gene>
<accession>A0A834UQL5</accession>